<comment type="similarity">
    <text evidence="1">Belongs to the P-Pant transferase superfamily. Gsp/Sfp/HetI/AcpT family.</text>
</comment>
<dbReference type="GO" id="GO:0005829">
    <property type="term" value="C:cytosol"/>
    <property type="evidence" value="ECO:0007669"/>
    <property type="project" value="TreeGrafter"/>
</dbReference>
<dbReference type="RefSeq" id="WP_185778770.1">
    <property type="nucleotide sequence ID" value="NZ_JACJUU010000002.1"/>
</dbReference>
<keyword evidence="5" id="KW-1185">Reference proteome</keyword>
<dbReference type="GO" id="GO:0008897">
    <property type="term" value="F:holo-[acyl-carrier-protein] synthase activity"/>
    <property type="evidence" value="ECO:0007669"/>
    <property type="project" value="InterPro"/>
</dbReference>
<dbReference type="Gene3D" id="3.90.470.20">
    <property type="entry name" value="4'-phosphopantetheinyl transferase domain"/>
    <property type="match status" value="2"/>
</dbReference>
<comment type="caution">
    <text evidence="4">The sequence shown here is derived from an EMBL/GenBank/DDBJ whole genome shotgun (WGS) entry which is preliminary data.</text>
</comment>
<dbReference type="GO" id="GO:0000287">
    <property type="term" value="F:magnesium ion binding"/>
    <property type="evidence" value="ECO:0007669"/>
    <property type="project" value="InterPro"/>
</dbReference>
<protein>
    <submittedName>
        <fullName evidence="4">4'-phosphopantetheinyl transferase superfamily protein</fullName>
    </submittedName>
</protein>
<dbReference type="InterPro" id="IPR050559">
    <property type="entry name" value="P-Pant_transferase_sf"/>
</dbReference>
<proteinExistence type="inferred from homology"/>
<sequence length="246" mass="26924">MRCAHAWVNMVTVYVAPVPAQIAPEWLLRLSDAELARADRFVRLPDRLSYLMAHVLLQFALDAYCAGQACWRYDADRYGKPYLVSPRKDIHFNLSHTTGYVAVALSRRGPVGVDVESDARAEALRDMDAAWLSPQEIAALAALPPKDQDTQRVAWWVAKEALIKAVGLGLRISLPSVVLGANPVQPAHLPDAFTQPHDAWQVSVKALAGYRIGVAAPFGVSSARAVTWLSTDLSPGSTPILMFTQQ</sequence>
<feature type="domain" description="4'-phosphopantetheinyl transferase" evidence="3">
    <location>
        <begin position="110"/>
        <end position="215"/>
    </location>
</feature>
<evidence type="ECO:0000313" key="4">
    <source>
        <dbReference type="EMBL" id="MBC2768957.1"/>
    </source>
</evidence>
<dbReference type="Pfam" id="PF01648">
    <property type="entry name" value="ACPS"/>
    <property type="match status" value="1"/>
</dbReference>
<dbReference type="Proteomes" id="UP000545386">
    <property type="component" value="Unassembled WGS sequence"/>
</dbReference>
<evidence type="ECO:0000313" key="5">
    <source>
        <dbReference type="Proteomes" id="UP000545386"/>
    </source>
</evidence>
<dbReference type="GO" id="GO:0019878">
    <property type="term" value="P:lysine biosynthetic process via aminoadipic acid"/>
    <property type="evidence" value="ECO:0007669"/>
    <property type="project" value="TreeGrafter"/>
</dbReference>
<name>A0A842HL00_9BURK</name>
<reference evidence="4 5" key="1">
    <citation type="submission" date="2020-08" db="EMBL/GenBank/DDBJ databases">
        <title>Paraeoetvoesia sp. YC-7-48 draft genome sequence.</title>
        <authorList>
            <person name="Yao L."/>
        </authorList>
    </citation>
    <scope>NUCLEOTIDE SEQUENCE [LARGE SCALE GENOMIC DNA]</scope>
    <source>
        <strain evidence="5">YC-7-48</strain>
    </source>
</reference>
<dbReference type="AlphaFoldDB" id="A0A842HL00"/>
<evidence type="ECO:0000259" key="3">
    <source>
        <dbReference type="Pfam" id="PF01648"/>
    </source>
</evidence>
<gene>
    <name evidence="4" type="ORF">GTU67_03395</name>
</gene>
<evidence type="ECO:0000256" key="2">
    <source>
        <dbReference type="ARBA" id="ARBA00022679"/>
    </source>
</evidence>
<dbReference type="InterPro" id="IPR008278">
    <property type="entry name" value="4-PPantetheinyl_Trfase_dom"/>
</dbReference>
<dbReference type="SUPFAM" id="SSF56214">
    <property type="entry name" value="4'-phosphopantetheinyl transferase"/>
    <property type="match status" value="2"/>
</dbReference>
<evidence type="ECO:0000256" key="1">
    <source>
        <dbReference type="ARBA" id="ARBA00010990"/>
    </source>
</evidence>
<dbReference type="PANTHER" id="PTHR12215:SF10">
    <property type="entry name" value="L-AMINOADIPATE-SEMIALDEHYDE DEHYDROGENASE-PHOSPHOPANTETHEINYL TRANSFERASE"/>
    <property type="match status" value="1"/>
</dbReference>
<dbReference type="PANTHER" id="PTHR12215">
    <property type="entry name" value="PHOSPHOPANTETHEINE TRANSFERASE"/>
    <property type="match status" value="1"/>
</dbReference>
<dbReference type="InterPro" id="IPR037143">
    <property type="entry name" value="4-PPantetheinyl_Trfase_dom_sf"/>
</dbReference>
<dbReference type="EMBL" id="JACJUU010000002">
    <property type="protein sequence ID" value="MBC2768957.1"/>
    <property type="molecule type" value="Genomic_DNA"/>
</dbReference>
<keyword evidence="2 4" id="KW-0808">Transferase</keyword>
<accession>A0A842HL00</accession>
<organism evidence="4 5">
    <name type="scientific">Pusillimonas minor</name>
    <dbReference type="NCBI Taxonomy" id="2697024"/>
    <lineage>
        <taxon>Bacteria</taxon>
        <taxon>Pseudomonadati</taxon>
        <taxon>Pseudomonadota</taxon>
        <taxon>Betaproteobacteria</taxon>
        <taxon>Burkholderiales</taxon>
        <taxon>Alcaligenaceae</taxon>
        <taxon>Pusillimonas</taxon>
    </lineage>
</organism>